<name>A0A8T0PY58_PANVG</name>
<dbReference type="AlphaFoldDB" id="A0A8T0PY58"/>
<proteinExistence type="predicted"/>
<evidence type="ECO:0000313" key="3">
    <source>
        <dbReference type="Proteomes" id="UP000823388"/>
    </source>
</evidence>
<organism evidence="2 3">
    <name type="scientific">Panicum virgatum</name>
    <name type="common">Blackwell switchgrass</name>
    <dbReference type="NCBI Taxonomy" id="38727"/>
    <lineage>
        <taxon>Eukaryota</taxon>
        <taxon>Viridiplantae</taxon>
        <taxon>Streptophyta</taxon>
        <taxon>Embryophyta</taxon>
        <taxon>Tracheophyta</taxon>
        <taxon>Spermatophyta</taxon>
        <taxon>Magnoliopsida</taxon>
        <taxon>Liliopsida</taxon>
        <taxon>Poales</taxon>
        <taxon>Poaceae</taxon>
        <taxon>PACMAD clade</taxon>
        <taxon>Panicoideae</taxon>
        <taxon>Panicodae</taxon>
        <taxon>Paniceae</taxon>
        <taxon>Panicinae</taxon>
        <taxon>Panicum</taxon>
        <taxon>Panicum sect. Hiantes</taxon>
    </lineage>
</organism>
<reference evidence="2" key="1">
    <citation type="submission" date="2020-05" db="EMBL/GenBank/DDBJ databases">
        <title>WGS assembly of Panicum virgatum.</title>
        <authorList>
            <person name="Lovell J.T."/>
            <person name="Jenkins J."/>
            <person name="Shu S."/>
            <person name="Juenger T.E."/>
            <person name="Schmutz J."/>
        </authorList>
    </citation>
    <scope>NUCLEOTIDE SEQUENCE</scope>
    <source>
        <strain evidence="2">AP13</strain>
    </source>
</reference>
<keyword evidence="3" id="KW-1185">Reference proteome</keyword>
<feature type="region of interest" description="Disordered" evidence="1">
    <location>
        <begin position="81"/>
        <end position="101"/>
    </location>
</feature>
<protein>
    <submittedName>
        <fullName evidence="2">Uncharacterized protein</fullName>
    </submittedName>
</protein>
<gene>
    <name evidence="2" type="ORF">PVAP13_7NG144317</name>
</gene>
<sequence>MRGVKKKKKKNGRAVREIASIPSRESASLPLPCQTPRAPWSPARCAFSRWGAASFLLERRRCALAPRPPAAASFAAAPHADAAAPPLPSPESAAITAPSAAPRAQVRFRPSPLCASHGRRCSCDLPFFYS</sequence>
<evidence type="ECO:0000256" key="1">
    <source>
        <dbReference type="SAM" id="MobiDB-lite"/>
    </source>
</evidence>
<comment type="caution">
    <text evidence="2">The sequence shown here is derived from an EMBL/GenBank/DDBJ whole genome shotgun (WGS) entry which is preliminary data.</text>
</comment>
<dbReference type="EMBL" id="CM029050">
    <property type="protein sequence ID" value="KAG2565818.1"/>
    <property type="molecule type" value="Genomic_DNA"/>
</dbReference>
<feature type="compositionally biased region" description="Basic residues" evidence="1">
    <location>
        <begin position="1"/>
        <end position="13"/>
    </location>
</feature>
<dbReference type="Proteomes" id="UP000823388">
    <property type="component" value="Chromosome 7N"/>
</dbReference>
<evidence type="ECO:0000313" key="2">
    <source>
        <dbReference type="EMBL" id="KAG2565818.1"/>
    </source>
</evidence>
<accession>A0A8T0PY58</accession>
<feature type="region of interest" description="Disordered" evidence="1">
    <location>
        <begin position="1"/>
        <end position="21"/>
    </location>
</feature>